<dbReference type="KEGG" id="gfm:Enr17x_20430"/>
<dbReference type="EMBL" id="CP037452">
    <property type="protein sequence ID" value="QDV50017.1"/>
    <property type="molecule type" value="Genomic_DNA"/>
</dbReference>
<organism evidence="1 2">
    <name type="scientific">Gimesia fumaroli</name>
    <dbReference type="NCBI Taxonomy" id="2527976"/>
    <lineage>
        <taxon>Bacteria</taxon>
        <taxon>Pseudomonadati</taxon>
        <taxon>Planctomycetota</taxon>
        <taxon>Planctomycetia</taxon>
        <taxon>Planctomycetales</taxon>
        <taxon>Planctomycetaceae</taxon>
        <taxon>Gimesia</taxon>
    </lineage>
</organism>
<proteinExistence type="predicted"/>
<reference evidence="1 2" key="1">
    <citation type="submission" date="2019-03" db="EMBL/GenBank/DDBJ databases">
        <title>Deep-cultivation of Planctomycetes and their phenomic and genomic characterization uncovers novel biology.</title>
        <authorList>
            <person name="Wiegand S."/>
            <person name="Jogler M."/>
            <person name="Boedeker C."/>
            <person name="Pinto D."/>
            <person name="Vollmers J."/>
            <person name="Rivas-Marin E."/>
            <person name="Kohn T."/>
            <person name="Peeters S.H."/>
            <person name="Heuer A."/>
            <person name="Rast P."/>
            <person name="Oberbeckmann S."/>
            <person name="Bunk B."/>
            <person name="Jeske O."/>
            <person name="Meyerdierks A."/>
            <person name="Storesund J.E."/>
            <person name="Kallscheuer N."/>
            <person name="Luecker S."/>
            <person name="Lage O.M."/>
            <person name="Pohl T."/>
            <person name="Merkel B.J."/>
            <person name="Hornburger P."/>
            <person name="Mueller R.-W."/>
            <person name="Bruemmer F."/>
            <person name="Labrenz M."/>
            <person name="Spormann A.M."/>
            <person name="Op den Camp H."/>
            <person name="Overmann J."/>
            <person name="Amann R."/>
            <person name="Jetten M.S.M."/>
            <person name="Mascher T."/>
            <person name="Medema M.H."/>
            <person name="Devos D.P."/>
            <person name="Kaster A.-K."/>
            <person name="Ovreas L."/>
            <person name="Rohde M."/>
            <person name="Galperin M.Y."/>
            <person name="Jogler C."/>
        </authorList>
    </citation>
    <scope>NUCLEOTIDE SEQUENCE [LARGE SCALE GENOMIC DNA]</scope>
    <source>
        <strain evidence="1 2">Enr17</strain>
    </source>
</reference>
<dbReference type="Proteomes" id="UP000318313">
    <property type="component" value="Chromosome"/>
</dbReference>
<keyword evidence="2" id="KW-1185">Reference proteome</keyword>
<sequence length="34" mass="3673">MFSYLLSTNFEANAKSDLNAGLPAEELLALGLRC</sequence>
<protein>
    <submittedName>
        <fullName evidence="1">Uncharacterized protein</fullName>
    </submittedName>
</protein>
<dbReference type="AlphaFoldDB" id="A0A518IA69"/>
<evidence type="ECO:0000313" key="1">
    <source>
        <dbReference type="EMBL" id="QDV50017.1"/>
    </source>
</evidence>
<name>A0A518IA69_9PLAN</name>
<evidence type="ECO:0000313" key="2">
    <source>
        <dbReference type="Proteomes" id="UP000318313"/>
    </source>
</evidence>
<gene>
    <name evidence="1" type="ORF">Enr17x_20430</name>
</gene>
<accession>A0A518IA69</accession>